<evidence type="ECO:0000313" key="1">
    <source>
        <dbReference type="EMBL" id="MFC6017510.1"/>
    </source>
</evidence>
<dbReference type="GO" id="GO:0050504">
    <property type="term" value="F:mannosyl-3-phosphoglycerate synthase activity"/>
    <property type="evidence" value="ECO:0007669"/>
    <property type="project" value="UniProtKB-EC"/>
</dbReference>
<dbReference type="Gene3D" id="3.90.550.10">
    <property type="entry name" value="Spore Coat Polysaccharide Biosynthesis Protein SpsA, Chain A"/>
    <property type="match status" value="1"/>
</dbReference>
<keyword evidence="2" id="KW-1185">Reference proteome</keyword>
<dbReference type="Proteomes" id="UP001596203">
    <property type="component" value="Unassembled WGS sequence"/>
</dbReference>
<proteinExistence type="predicted"/>
<dbReference type="InterPro" id="IPR029044">
    <property type="entry name" value="Nucleotide-diphossugar_trans"/>
</dbReference>
<gene>
    <name evidence="1" type="primary">mpgS</name>
    <name evidence="1" type="ORF">ACFP2T_15010</name>
</gene>
<dbReference type="InterPro" id="IPR012812">
    <property type="entry name" value="Osmo_MPG_synth"/>
</dbReference>
<name>A0ABW1K7Q6_9ACTN</name>
<dbReference type="EC" id="2.4.1.217" evidence="1"/>
<sequence length="434" mass="47786">MVGSYGRLMRPLGYCRRMRLEQTHRTERFGAVRIHELQRVIQLDSGDATGTTGEGIVSHEAMRAIERQMVIVIPCMNETRRVIEGVLSGIPHDCLIVLVSNSARHPVDRYEIEVQTLEQYCRAAERPAIVLHQRDPGVAAAFKAAGMPELIDDEGLVRAGKGEAMLIGMAVAALTGRRYVGYIDADNYVPGAVHEYVKVYAAGLHLAANPYAMVRISWHSKPKLRDGRLFFSRRGRSSEITNEFLNRLVAEYSGFGTEVIATGNAGEHALSLDLGLRMRLAGGFAVEPFEFVELFEQFGGVLESAHPEVMASSVPVLQIETRNPHFHDNKGEDHVQGMRMQALNVLYHSPVSLPPVRQAILDFMVAQGALAPGEEPPRERIYPPVGSLDLDLLQDVLETEAGTFRQIGAAARVTQLRPRQVLPGLSAPEVVTSA</sequence>
<protein>
    <submittedName>
        <fullName evidence="1">Mannosyl-3-phosphoglycerate synthase</fullName>
        <ecNumber evidence="1">2.4.1.217</ecNumber>
    </submittedName>
</protein>
<dbReference type="NCBIfam" id="TIGR02460">
    <property type="entry name" value="osmo_MPGsynth"/>
    <property type="match status" value="1"/>
</dbReference>
<organism evidence="1 2">
    <name type="scientific">Plantactinospora solaniradicis</name>
    <dbReference type="NCBI Taxonomy" id="1723736"/>
    <lineage>
        <taxon>Bacteria</taxon>
        <taxon>Bacillati</taxon>
        <taxon>Actinomycetota</taxon>
        <taxon>Actinomycetes</taxon>
        <taxon>Micromonosporales</taxon>
        <taxon>Micromonosporaceae</taxon>
        <taxon>Plantactinospora</taxon>
    </lineage>
</organism>
<dbReference type="Pfam" id="PF09488">
    <property type="entry name" value="Osmo_MPGsynth"/>
    <property type="match status" value="1"/>
</dbReference>
<comment type="caution">
    <text evidence="1">The sequence shown here is derived from an EMBL/GenBank/DDBJ whole genome shotgun (WGS) entry which is preliminary data.</text>
</comment>
<evidence type="ECO:0000313" key="2">
    <source>
        <dbReference type="Proteomes" id="UP001596203"/>
    </source>
</evidence>
<dbReference type="EMBL" id="JBHSPR010000010">
    <property type="protein sequence ID" value="MFC6017510.1"/>
    <property type="molecule type" value="Genomic_DNA"/>
</dbReference>
<dbReference type="RefSeq" id="WP_377421803.1">
    <property type="nucleotide sequence ID" value="NZ_JBHSPR010000010.1"/>
</dbReference>
<reference evidence="2" key="1">
    <citation type="journal article" date="2019" name="Int. J. Syst. Evol. Microbiol.">
        <title>The Global Catalogue of Microorganisms (GCM) 10K type strain sequencing project: providing services to taxonomists for standard genome sequencing and annotation.</title>
        <authorList>
            <consortium name="The Broad Institute Genomics Platform"/>
            <consortium name="The Broad Institute Genome Sequencing Center for Infectious Disease"/>
            <person name="Wu L."/>
            <person name="Ma J."/>
        </authorList>
    </citation>
    <scope>NUCLEOTIDE SEQUENCE [LARGE SCALE GENOMIC DNA]</scope>
    <source>
        <strain evidence="2">ZS-35-S2</strain>
    </source>
</reference>
<keyword evidence="1" id="KW-0328">Glycosyltransferase</keyword>
<accession>A0ABW1K7Q6</accession>
<keyword evidence="1" id="KW-0808">Transferase</keyword>